<dbReference type="EMBL" id="JAWWNJ010000127">
    <property type="protein sequence ID" value="KAK6987947.1"/>
    <property type="molecule type" value="Genomic_DNA"/>
</dbReference>
<evidence type="ECO:0000313" key="2">
    <source>
        <dbReference type="Proteomes" id="UP001362999"/>
    </source>
</evidence>
<organism evidence="1 2">
    <name type="scientific">Favolaschia claudopus</name>
    <dbReference type="NCBI Taxonomy" id="2862362"/>
    <lineage>
        <taxon>Eukaryota</taxon>
        <taxon>Fungi</taxon>
        <taxon>Dikarya</taxon>
        <taxon>Basidiomycota</taxon>
        <taxon>Agaricomycotina</taxon>
        <taxon>Agaricomycetes</taxon>
        <taxon>Agaricomycetidae</taxon>
        <taxon>Agaricales</taxon>
        <taxon>Marasmiineae</taxon>
        <taxon>Mycenaceae</taxon>
        <taxon>Favolaschia</taxon>
    </lineage>
</organism>
<reference evidence="1 2" key="1">
    <citation type="journal article" date="2024" name="J Genomics">
        <title>Draft genome sequencing and assembly of Favolaschia claudopus CIRM-BRFM 2984 isolated from oak limbs.</title>
        <authorList>
            <person name="Navarro D."/>
            <person name="Drula E."/>
            <person name="Chaduli D."/>
            <person name="Cazenave R."/>
            <person name="Ahrendt S."/>
            <person name="Wang J."/>
            <person name="Lipzen A."/>
            <person name="Daum C."/>
            <person name="Barry K."/>
            <person name="Grigoriev I.V."/>
            <person name="Favel A."/>
            <person name="Rosso M.N."/>
            <person name="Martin F."/>
        </authorList>
    </citation>
    <scope>NUCLEOTIDE SEQUENCE [LARGE SCALE GENOMIC DNA]</scope>
    <source>
        <strain evidence="1 2">CIRM-BRFM 2984</strain>
    </source>
</reference>
<dbReference type="Proteomes" id="UP001362999">
    <property type="component" value="Unassembled WGS sequence"/>
</dbReference>
<keyword evidence="2" id="KW-1185">Reference proteome</keyword>
<protein>
    <submittedName>
        <fullName evidence="1">Uncharacterized protein</fullName>
    </submittedName>
</protein>
<proteinExistence type="predicted"/>
<feature type="non-terminal residue" evidence="1">
    <location>
        <position position="132"/>
    </location>
</feature>
<accession>A0AAV9ZNK0</accession>
<evidence type="ECO:0000313" key="1">
    <source>
        <dbReference type="EMBL" id="KAK6987947.1"/>
    </source>
</evidence>
<gene>
    <name evidence="1" type="ORF">R3P38DRAFT_2450898</name>
</gene>
<comment type="caution">
    <text evidence="1">The sequence shown here is derived from an EMBL/GenBank/DDBJ whole genome shotgun (WGS) entry which is preliminary data.</text>
</comment>
<name>A0AAV9ZNK0_9AGAR</name>
<sequence length="132" mass="15657">MPVHTLTRLSTNIYQYLQLRQRILYALLPLCTRMEIITFNIHILDQQFRKTGAVFAPHEDWKNVDHEKLSKFWNLLVNGQPRTETESNKRLYYKFPQQLEAHHKKTILWKSERSTLGGGLNHTSLQPFRALV</sequence>
<dbReference type="AlphaFoldDB" id="A0AAV9ZNK0"/>